<keyword evidence="2" id="KW-1185">Reference proteome</keyword>
<evidence type="ECO:0000313" key="2">
    <source>
        <dbReference type="Proteomes" id="UP000499080"/>
    </source>
</evidence>
<reference evidence="1 2" key="1">
    <citation type="journal article" date="2019" name="Sci. Rep.">
        <title>Orb-weaving spider Araneus ventricosus genome elucidates the spidroin gene catalogue.</title>
        <authorList>
            <person name="Kono N."/>
            <person name="Nakamura H."/>
            <person name="Ohtoshi R."/>
            <person name="Moran D.A.P."/>
            <person name="Shinohara A."/>
            <person name="Yoshida Y."/>
            <person name="Fujiwara M."/>
            <person name="Mori M."/>
            <person name="Tomita M."/>
            <person name="Arakawa K."/>
        </authorList>
    </citation>
    <scope>NUCLEOTIDE SEQUENCE [LARGE SCALE GENOMIC DNA]</scope>
</reference>
<dbReference type="AlphaFoldDB" id="A0A4Y2WQ34"/>
<gene>
    <name evidence="1" type="ORF">AVEN_274190_1</name>
</gene>
<name>A0A4Y2WQ34_ARAVE</name>
<protein>
    <submittedName>
        <fullName evidence="1">Uncharacterized protein</fullName>
    </submittedName>
</protein>
<dbReference type="Proteomes" id="UP000499080">
    <property type="component" value="Unassembled WGS sequence"/>
</dbReference>
<evidence type="ECO:0000313" key="1">
    <source>
        <dbReference type="EMBL" id="GBO38818.1"/>
    </source>
</evidence>
<accession>A0A4Y2WQ34</accession>
<organism evidence="1 2">
    <name type="scientific">Araneus ventricosus</name>
    <name type="common">Orbweaver spider</name>
    <name type="synonym">Epeira ventricosa</name>
    <dbReference type="NCBI Taxonomy" id="182803"/>
    <lineage>
        <taxon>Eukaryota</taxon>
        <taxon>Metazoa</taxon>
        <taxon>Ecdysozoa</taxon>
        <taxon>Arthropoda</taxon>
        <taxon>Chelicerata</taxon>
        <taxon>Arachnida</taxon>
        <taxon>Araneae</taxon>
        <taxon>Araneomorphae</taxon>
        <taxon>Entelegynae</taxon>
        <taxon>Araneoidea</taxon>
        <taxon>Araneidae</taxon>
        <taxon>Araneus</taxon>
    </lineage>
</organism>
<dbReference type="EMBL" id="BGPR01063650">
    <property type="protein sequence ID" value="GBO38818.1"/>
    <property type="molecule type" value="Genomic_DNA"/>
</dbReference>
<proteinExistence type="predicted"/>
<comment type="caution">
    <text evidence="1">The sequence shown here is derived from an EMBL/GenBank/DDBJ whole genome shotgun (WGS) entry which is preliminary data.</text>
</comment>
<dbReference type="OrthoDB" id="6753017at2759"/>
<sequence length="388" mass="44955">MEDIFYIVLCRIEKKYSMAIFEKYVHYVHRHFGHNVIIVFDGYSDYMKNIKVAEQHRRTTKISSSSDVLFDRFMTVPTNQQQFLANTHNKSRFISVLSEKLKAADIFVKQANNDADVLIIETALEKFNTNTTIVVGEYVDLLIIPTARTPTDRIIYFLKPGKAQIETKMYLSQSFTSYPKCQAHILFLHAITGYDTTSAFFKRGKTKVLKFFENRHDLIDCAEVFTNIGSSPDIILTNEIRFVLAVYGAPKKIDFIDKYRYLSFVKNTRNNKHVQLSCLPPTSAAAYQHLCPVDYQVQVWLGNELDPENWGWVLKDNSLEPIQTLLLPAPEKLLNTIFYNCKKGYNYNSVCKEVNCFVHKYVVIAKASLTPMLNEIQQMKMYLIHHFS</sequence>